<dbReference type="HOGENOM" id="CLU_005940_9_0_1"/>
<dbReference type="SUPFAM" id="SSF109604">
    <property type="entry name" value="HD-domain/PDEase-like"/>
    <property type="match status" value="1"/>
</dbReference>
<dbReference type="FunFam" id="1.10.1300.10:FF:000026">
    <property type="entry name" value="Phosphodiesterase"/>
    <property type="match status" value="1"/>
</dbReference>
<evidence type="ECO:0000313" key="6">
    <source>
        <dbReference type="Proteomes" id="UP000001593"/>
    </source>
</evidence>
<evidence type="ECO:0000313" key="5">
    <source>
        <dbReference type="EMBL" id="EDO43748.1"/>
    </source>
</evidence>
<dbReference type="GO" id="GO:0141162">
    <property type="term" value="P:negative regulation of cAMP/PKA signal transduction"/>
    <property type="evidence" value="ECO:0000318"/>
    <property type="project" value="GO_Central"/>
</dbReference>
<dbReference type="STRING" id="45351.A7RXZ4"/>
<dbReference type="eggNOG" id="ENOG502QSV8">
    <property type="taxonomic scope" value="Eukaryota"/>
</dbReference>
<dbReference type="GO" id="GO:0007165">
    <property type="term" value="P:signal transduction"/>
    <property type="evidence" value="ECO:0007669"/>
    <property type="project" value="InterPro"/>
</dbReference>
<dbReference type="Pfam" id="PF00233">
    <property type="entry name" value="PDEase_I"/>
    <property type="match status" value="1"/>
</dbReference>
<keyword evidence="6" id="KW-1185">Reference proteome</keyword>
<dbReference type="GO" id="GO:0047555">
    <property type="term" value="F:3',5'-cyclic-GMP phosphodiesterase activity"/>
    <property type="evidence" value="ECO:0000318"/>
    <property type="project" value="GO_Central"/>
</dbReference>
<keyword evidence="2" id="KW-0378">Hydrolase</keyword>
<name>A7RXZ4_NEMVE</name>
<dbReference type="PROSITE" id="PS00126">
    <property type="entry name" value="PDEASE_I_1"/>
    <property type="match status" value="1"/>
</dbReference>
<dbReference type="PANTHER" id="PTHR11347">
    <property type="entry name" value="CYCLIC NUCLEOTIDE PHOSPHODIESTERASE"/>
    <property type="match status" value="1"/>
</dbReference>
<evidence type="ECO:0000259" key="4">
    <source>
        <dbReference type="PROSITE" id="PS51845"/>
    </source>
</evidence>
<sequence length="367" mass="41206">MSVAPEEFELPRSEELTRLMDKVTDWNFPIFDACEHGNILVQVSYRIFQNAGFFEIFKIPERKFLNYFFALESGYHSIPYHNSIHASDVLQGVYFLTTAKIPGFCPPGTPQKLGDNESDSDSDSGITSGVLGEGEEDKKDDDGGGDYGALVDVIPLLELLSLYTAAAMHDYDHPGRTNAFLVATLSHQALLYNDRSVLENHHAAAAFTLLMSDPKYNFLCELSPAEFKRFRFLAIEAILATDLKRHFDILSDFNAKTAEGGVNWDSEADRLLTLQFCIKMSDISGPSKRRDIHTLWTERIVEEFYEQGDDERARGMAVSPYMDRQQPHVAQLQDSFINHLVAPLYNSYANAGLIPGTWVEVSEILAG</sequence>
<dbReference type="InParanoid" id="A7RXZ4"/>
<reference evidence="5 6" key="1">
    <citation type="journal article" date="2007" name="Science">
        <title>Sea anemone genome reveals ancestral eumetazoan gene repertoire and genomic organization.</title>
        <authorList>
            <person name="Putnam N.H."/>
            <person name="Srivastava M."/>
            <person name="Hellsten U."/>
            <person name="Dirks B."/>
            <person name="Chapman J."/>
            <person name="Salamov A."/>
            <person name="Terry A."/>
            <person name="Shapiro H."/>
            <person name="Lindquist E."/>
            <person name="Kapitonov V.V."/>
            <person name="Jurka J."/>
            <person name="Genikhovich G."/>
            <person name="Grigoriev I.V."/>
            <person name="Lucas S.M."/>
            <person name="Steele R.E."/>
            <person name="Finnerty J.R."/>
            <person name="Technau U."/>
            <person name="Martindale M.Q."/>
            <person name="Rokhsar D.S."/>
        </authorList>
    </citation>
    <scope>NUCLEOTIDE SEQUENCE [LARGE SCALE GENOMIC DNA]</scope>
    <source>
        <strain evidence="6">CH2 X CH6</strain>
    </source>
</reference>
<feature type="domain" description="PDEase" evidence="4">
    <location>
        <begin position="3"/>
        <end position="367"/>
    </location>
</feature>
<dbReference type="InterPro" id="IPR036971">
    <property type="entry name" value="PDEase_catalytic_dom_sf"/>
</dbReference>
<dbReference type="InterPro" id="IPR002073">
    <property type="entry name" value="PDEase_catalytic_dom"/>
</dbReference>
<dbReference type="CDD" id="cd00077">
    <property type="entry name" value="HDc"/>
    <property type="match status" value="1"/>
</dbReference>
<evidence type="ECO:0000256" key="2">
    <source>
        <dbReference type="ARBA" id="ARBA00022801"/>
    </source>
</evidence>
<proteinExistence type="predicted"/>
<keyword evidence="1" id="KW-0479">Metal-binding</keyword>
<dbReference type="InterPro" id="IPR023174">
    <property type="entry name" value="PDEase_CS"/>
</dbReference>
<gene>
    <name evidence="5" type="ORF">NEMVEDRAFT_v1g97137</name>
</gene>
<accession>A7RXZ4</accession>
<dbReference type="AlphaFoldDB" id="A7RXZ4"/>
<evidence type="ECO:0000256" key="3">
    <source>
        <dbReference type="SAM" id="MobiDB-lite"/>
    </source>
</evidence>
<evidence type="ECO:0000256" key="1">
    <source>
        <dbReference type="ARBA" id="ARBA00022723"/>
    </source>
</evidence>
<protein>
    <recommendedName>
        <fullName evidence="4">PDEase domain-containing protein</fullName>
    </recommendedName>
</protein>
<dbReference type="InterPro" id="IPR003607">
    <property type="entry name" value="HD/PDEase_dom"/>
</dbReference>
<dbReference type="PhylomeDB" id="A7RXZ4"/>
<dbReference type="Gene3D" id="1.10.1300.10">
    <property type="entry name" value="3'5'-cyclic nucleotide phosphodiesterase, catalytic domain"/>
    <property type="match status" value="1"/>
</dbReference>
<organism evidence="5 6">
    <name type="scientific">Nematostella vectensis</name>
    <name type="common">Starlet sea anemone</name>
    <dbReference type="NCBI Taxonomy" id="45351"/>
    <lineage>
        <taxon>Eukaryota</taxon>
        <taxon>Metazoa</taxon>
        <taxon>Cnidaria</taxon>
        <taxon>Anthozoa</taxon>
        <taxon>Hexacorallia</taxon>
        <taxon>Actiniaria</taxon>
        <taxon>Edwardsiidae</taxon>
        <taxon>Nematostella</taxon>
    </lineage>
</organism>
<dbReference type="KEGG" id="nve:5515693"/>
<dbReference type="OMA" id="WADETHR"/>
<feature type="region of interest" description="Disordered" evidence="3">
    <location>
        <begin position="107"/>
        <end position="143"/>
    </location>
</feature>
<dbReference type="Proteomes" id="UP000001593">
    <property type="component" value="Unassembled WGS sequence"/>
</dbReference>
<dbReference type="PROSITE" id="PS51845">
    <property type="entry name" value="PDEASE_I_2"/>
    <property type="match status" value="1"/>
</dbReference>
<dbReference type="GO" id="GO:0004115">
    <property type="term" value="F:3',5'-cyclic-AMP phosphodiesterase activity"/>
    <property type="evidence" value="ECO:0000318"/>
    <property type="project" value="GO_Central"/>
</dbReference>
<dbReference type="EMBL" id="DS469551">
    <property type="protein sequence ID" value="EDO43748.1"/>
    <property type="molecule type" value="Genomic_DNA"/>
</dbReference>
<dbReference type="GO" id="GO:0046872">
    <property type="term" value="F:metal ion binding"/>
    <property type="evidence" value="ECO:0007669"/>
    <property type="project" value="UniProtKB-KW"/>
</dbReference>